<sequence>MSCYLSAGAVAMVLLTKTIIRNRKDKQFLPAARQLGDGTEVEDPYGNIAAIKPGFPMQQEQRPRKSEFEGAGLSYRTRKSGDRLGFFDRRQE</sequence>
<evidence type="ECO:0000313" key="2">
    <source>
        <dbReference type="EMBL" id="AAS53519.1"/>
    </source>
</evidence>
<dbReference type="EMBL" id="AE016819">
    <property type="protein sequence ID" value="AAS53519.1"/>
    <property type="molecule type" value="Genomic_DNA"/>
</dbReference>
<dbReference type="FunCoup" id="Q754C2">
    <property type="interactions" value="18"/>
</dbReference>
<dbReference type="GeneID" id="4621947"/>
<dbReference type="InParanoid" id="Q754C2"/>
<dbReference type="HOGENOM" id="CLU_164897_1_0_1"/>
<reference evidence="3" key="2">
    <citation type="journal article" date="2013" name="G3 (Bethesda)">
        <title>Genomes of Ashbya fungi isolated from insects reveal four mating-type loci, numerous translocations, lack of transposons, and distinct gene duplications.</title>
        <authorList>
            <person name="Dietrich F.S."/>
            <person name="Voegeli S."/>
            <person name="Kuo S."/>
            <person name="Philippsen P."/>
        </authorList>
    </citation>
    <scope>GENOME REANNOTATION</scope>
    <source>
        <strain evidence="3">ATCC 10895 / CBS 109.51 / FGSC 9923 / NRRL Y-1056</strain>
    </source>
</reference>
<dbReference type="AlphaFoldDB" id="Q754C2"/>
<dbReference type="Proteomes" id="UP000000591">
    <property type="component" value="Chromosome VI"/>
</dbReference>
<name>Q754C2_EREGS</name>
<feature type="region of interest" description="Disordered" evidence="1">
    <location>
        <begin position="52"/>
        <end position="76"/>
    </location>
</feature>
<dbReference type="KEGG" id="ago:AGOS_AFR148W"/>
<organism evidence="2 3">
    <name type="scientific">Eremothecium gossypii (strain ATCC 10895 / CBS 109.51 / FGSC 9923 / NRRL Y-1056)</name>
    <name type="common">Yeast</name>
    <name type="synonym">Ashbya gossypii</name>
    <dbReference type="NCBI Taxonomy" id="284811"/>
    <lineage>
        <taxon>Eukaryota</taxon>
        <taxon>Fungi</taxon>
        <taxon>Dikarya</taxon>
        <taxon>Ascomycota</taxon>
        <taxon>Saccharomycotina</taxon>
        <taxon>Saccharomycetes</taxon>
        <taxon>Saccharomycetales</taxon>
        <taxon>Saccharomycetaceae</taxon>
        <taxon>Eremothecium</taxon>
    </lineage>
</organism>
<protein>
    <submittedName>
        <fullName evidence="2">AFR148Wp</fullName>
    </submittedName>
</protein>
<gene>
    <name evidence="2" type="ORF">AGOS_AFR148W</name>
</gene>
<keyword evidence="3" id="KW-1185">Reference proteome</keyword>
<dbReference type="eggNOG" id="ENOG502S9CE">
    <property type="taxonomic scope" value="Eukaryota"/>
</dbReference>
<accession>Q754C2</accession>
<dbReference type="RefSeq" id="NP_985695.1">
    <property type="nucleotide sequence ID" value="NM_211049.1"/>
</dbReference>
<evidence type="ECO:0000313" key="3">
    <source>
        <dbReference type="Proteomes" id="UP000000591"/>
    </source>
</evidence>
<dbReference type="OrthoDB" id="3999982at2759"/>
<proteinExistence type="predicted"/>
<dbReference type="OMA" id="AQVKPGF"/>
<evidence type="ECO:0000256" key="1">
    <source>
        <dbReference type="SAM" id="MobiDB-lite"/>
    </source>
</evidence>
<reference evidence="2 3" key="1">
    <citation type="journal article" date="2004" name="Science">
        <title>The Ashbya gossypii genome as a tool for mapping the ancient Saccharomyces cerevisiae genome.</title>
        <authorList>
            <person name="Dietrich F.S."/>
            <person name="Voegeli S."/>
            <person name="Brachat S."/>
            <person name="Lerch A."/>
            <person name="Gates K."/>
            <person name="Steiner S."/>
            <person name="Mohr C."/>
            <person name="Pohlmann R."/>
            <person name="Luedi P."/>
            <person name="Choi S."/>
            <person name="Wing R.A."/>
            <person name="Flavier A."/>
            <person name="Gaffney T.D."/>
            <person name="Philippsen P."/>
        </authorList>
    </citation>
    <scope>NUCLEOTIDE SEQUENCE [LARGE SCALE GENOMIC DNA]</scope>
    <source>
        <strain evidence="3">ATCC 10895 / CBS 109.51 / FGSC 9923 / NRRL Y-1056</strain>
    </source>
</reference>